<comment type="caution">
    <text evidence="1">The sequence shown here is derived from an EMBL/GenBank/DDBJ whole genome shotgun (WGS) entry which is preliminary data.</text>
</comment>
<dbReference type="PANTHER" id="PTHR35006">
    <property type="entry name" value="GLYOXALASE FAMILY PROTEIN (AFU_ORTHOLOGUE AFUA_5G14830)"/>
    <property type="match status" value="1"/>
</dbReference>
<gene>
    <name evidence="1" type="ORF">WHR41_03279</name>
</gene>
<protein>
    <recommendedName>
        <fullName evidence="3">VOC domain-containing protein</fullName>
    </recommendedName>
</protein>
<keyword evidence="2" id="KW-1185">Reference proteome</keyword>
<sequence>MPLTLDHTAIVVPASKLEDVVQFLLAALKPLGLKEMMRPIPTSVGLGDQTPFFWVGAVEGDAETLEKVMQLQHPAFSASSNELVDKFYEAAIKAGGKDNGAPGLRPMYHPGYYGAFVRDPACGINFEVVNHNMGSYA</sequence>
<dbReference type="RefSeq" id="XP_069231128.1">
    <property type="nucleotide sequence ID" value="XM_069371885.1"/>
</dbReference>
<evidence type="ECO:0008006" key="3">
    <source>
        <dbReference type="Google" id="ProtNLM"/>
    </source>
</evidence>
<dbReference type="EMBL" id="JAAQHG020000008">
    <property type="protein sequence ID" value="KAL1588023.1"/>
    <property type="molecule type" value="Genomic_DNA"/>
</dbReference>
<dbReference type="AlphaFoldDB" id="A0AB34KSE7"/>
<organism evidence="1 2">
    <name type="scientific">Cladosporium halotolerans</name>
    <dbReference type="NCBI Taxonomy" id="1052096"/>
    <lineage>
        <taxon>Eukaryota</taxon>
        <taxon>Fungi</taxon>
        <taxon>Dikarya</taxon>
        <taxon>Ascomycota</taxon>
        <taxon>Pezizomycotina</taxon>
        <taxon>Dothideomycetes</taxon>
        <taxon>Dothideomycetidae</taxon>
        <taxon>Cladosporiales</taxon>
        <taxon>Cladosporiaceae</taxon>
        <taxon>Cladosporium</taxon>
    </lineage>
</organism>
<dbReference type="GeneID" id="96004723"/>
<dbReference type="Gene3D" id="3.10.180.10">
    <property type="entry name" value="2,3-Dihydroxybiphenyl 1,2-Dioxygenase, domain 1"/>
    <property type="match status" value="1"/>
</dbReference>
<dbReference type="CDD" id="cd07262">
    <property type="entry name" value="VOC_like"/>
    <property type="match status" value="1"/>
</dbReference>
<reference evidence="1 2" key="1">
    <citation type="journal article" date="2020" name="Microbiol. Resour. Announc.">
        <title>Draft Genome Sequence of a Cladosporium Species Isolated from the Mesophotic Ascidian Didemnum maculosum.</title>
        <authorList>
            <person name="Gioti A."/>
            <person name="Siaperas R."/>
            <person name="Nikolaivits E."/>
            <person name="Le Goff G."/>
            <person name="Ouazzani J."/>
            <person name="Kotoulas G."/>
            <person name="Topakas E."/>
        </authorList>
    </citation>
    <scope>NUCLEOTIDE SEQUENCE [LARGE SCALE GENOMIC DNA]</scope>
    <source>
        <strain evidence="1 2">TM138-S3</strain>
    </source>
</reference>
<evidence type="ECO:0000313" key="2">
    <source>
        <dbReference type="Proteomes" id="UP000803884"/>
    </source>
</evidence>
<dbReference type="InterPro" id="IPR029068">
    <property type="entry name" value="Glyas_Bleomycin-R_OHBP_Dase"/>
</dbReference>
<accession>A0AB34KSE7</accession>
<name>A0AB34KSE7_9PEZI</name>
<dbReference type="SUPFAM" id="SSF54593">
    <property type="entry name" value="Glyoxalase/Bleomycin resistance protein/Dihydroxybiphenyl dioxygenase"/>
    <property type="match status" value="1"/>
</dbReference>
<dbReference type="Proteomes" id="UP000803884">
    <property type="component" value="Unassembled WGS sequence"/>
</dbReference>
<proteinExistence type="predicted"/>
<evidence type="ECO:0000313" key="1">
    <source>
        <dbReference type="EMBL" id="KAL1588023.1"/>
    </source>
</evidence>
<dbReference type="PANTHER" id="PTHR35006:SF2">
    <property type="entry name" value="GLYOXALASE FAMILY PROTEIN (AFU_ORTHOLOGUE AFUA_5G14830)"/>
    <property type="match status" value="1"/>
</dbReference>